<dbReference type="InterPro" id="IPR035396">
    <property type="entry name" value="Bac_rhamnosid6H"/>
</dbReference>
<keyword evidence="2" id="KW-0326">Glycosidase</keyword>
<dbReference type="GO" id="GO:0016798">
    <property type="term" value="F:hydrolase activity, acting on glycosyl bonds"/>
    <property type="evidence" value="ECO:0007669"/>
    <property type="project" value="UniProtKB-KW"/>
</dbReference>
<dbReference type="InterPro" id="IPR012341">
    <property type="entry name" value="6hp_glycosidase-like_sf"/>
</dbReference>
<keyword evidence="2" id="KW-0378">Hydrolase</keyword>
<name>A0A6A6ZMP9_9PLEO</name>
<sequence>MDASLLDTEWIWHPDWNDYRQNSAGGLVHFRKKLHLEEVPAEPLVIQITADTKYQLYINSTLVHAGPVKGDEHMWFYDEFDVQPFLNAGINRISVRVLRFYYATPYATSFPRLPIPGLFVRTADAHLRKTYGLQSDAAWECALDSTTVLRIDQAEDDFLHTYENIDANRNQSLQWVSAKALELPKSHGLTPPWILSPRAIPIPTLSTRPFKAVHNIRSSVPQNEWEDLLLPYSGSGKNLRLPAGSSHHIEVEAEHHLTAMLSFRFQRPLTAGSALRVMYSECYEDEPEQVPYIRRKGNRTDTSKQLYGPQDKYLFAGEAGAEVALDLGYTRDTQILESFSPFHFRTLRFLSLDIDVANDSDLVMIPVEMSETHYPLEVLGDFKLPASNPYAKRYEVMWENSVQTLKNCMHDCYEDCPFYEQLQYAMDVRSSCLFTYAVSADDRMARQAIVQLHNSYRPEIGLIASRSPAHQLQLIPHFSLFWICTLTDHFEHFADKSSTRRFLATCDGILESFARRMDSRLGLISSGKTELATTWDFVDWAPEWKPMGIPPQRTGYQTFTSLLYAYTLQNLATVVEQLGRPGLAKEYATRARSVVDAVRERCWDGSFFTDGLAMNDDKSQDLSEQIQIWAVLAGAVQDTEARTLLARSFELNHGDATSSGLPRPDLTKASMAMSIYTLRAISKVGGTFYDDTFHAFWEPWRHQMSQQMTTWCEDNVTLRSDCHAWSAVPLYEFMTEIAGITPAAPGWKSIAFKPRTGLFPEFSARVPLGGVLAPGVAHVTWKRESRTKITINLEKIYDKAIRLYITFPDGHVEEHVGLEISVEF</sequence>
<dbReference type="Proteomes" id="UP000799424">
    <property type="component" value="Unassembled WGS sequence"/>
</dbReference>
<evidence type="ECO:0000313" key="2">
    <source>
        <dbReference type="EMBL" id="KAF2822053.1"/>
    </source>
</evidence>
<dbReference type="SUPFAM" id="SSF48208">
    <property type="entry name" value="Six-hairpin glycosidases"/>
    <property type="match status" value="1"/>
</dbReference>
<proteinExistence type="predicted"/>
<dbReference type="EMBL" id="MU006235">
    <property type="protein sequence ID" value="KAF2822053.1"/>
    <property type="molecule type" value="Genomic_DNA"/>
</dbReference>
<dbReference type="Pfam" id="PF17389">
    <property type="entry name" value="Bac_rhamnosid6H"/>
    <property type="match status" value="1"/>
</dbReference>
<dbReference type="AlphaFoldDB" id="A0A6A6ZMP9"/>
<keyword evidence="3" id="KW-1185">Reference proteome</keyword>
<dbReference type="Gene3D" id="2.60.120.260">
    <property type="entry name" value="Galactose-binding domain-like"/>
    <property type="match status" value="1"/>
</dbReference>
<dbReference type="InterPro" id="IPR008928">
    <property type="entry name" value="6-hairpin_glycosidase_sf"/>
</dbReference>
<dbReference type="PANTHER" id="PTHR34987:SF2">
    <property type="entry name" value="B, PUTATIVE (AFU_ORTHOLOGUE AFUA_7G05040)-RELATED"/>
    <property type="match status" value="1"/>
</dbReference>
<reference evidence="2" key="1">
    <citation type="journal article" date="2020" name="Stud. Mycol.">
        <title>101 Dothideomycetes genomes: a test case for predicting lifestyles and emergence of pathogens.</title>
        <authorList>
            <person name="Haridas S."/>
            <person name="Albert R."/>
            <person name="Binder M."/>
            <person name="Bloem J."/>
            <person name="Labutti K."/>
            <person name="Salamov A."/>
            <person name="Andreopoulos B."/>
            <person name="Baker S."/>
            <person name="Barry K."/>
            <person name="Bills G."/>
            <person name="Bluhm B."/>
            <person name="Cannon C."/>
            <person name="Castanera R."/>
            <person name="Culley D."/>
            <person name="Daum C."/>
            <person name="Ezra D."/>
            <person name="Gonzalez J."/>
            <person name="Henrissat B."/>
            <person name="Kuo A."/>
            <person name="Liang C."/>
            <person name="Lipzen A."/>
            <person name="Lutzoni F."/>
            <person name="Magnuson J."/>
            <person name="Mondo S."/>
            <person name="Nolan M."/>
            <person name="Ohm R."/>
            <person name="Pangilinan J."/>
            <person name="Park H.-J."/>
            <person name="Ramirez L."/>
            <person name="Alfaro M."/>
            <person name="Sun H."/>
            <person name="Tritt A."/>
            <person name="Yoshinaga Y."/>
            <person name="Zwiers L.-H."/>
            <person name="Turgeon B."/>
            <person name="Goodwin S."/>
            <person name="Spatafora J."/>
            <person name="Crous P."/>
            <person name="Grigoriev I."/>
        </authorList>
    </citation>
    <scope>NUCLEOTIDE SEQUENCE</scope>
    <source>
        <strain evidence="2">CBS 113818</strain>
    </source>
</reference>
<organism evidence="2 3">
    <name type="scientific">Ophiobolus disseminans</name>
    <dbReference type="NCBI Taxonomy" id="1469910"/>
    <lineage>
        <taxon>Eukaryota</taxon>
        <taxon>Fungi</taxon>
        <taxon>Dikarya</taxon>
        <taxon>Ascomycota</taxon>
        <taxon>Pezizomycotina</taxon>
        <taxon>Dothideomycetes</taxon>
        <taxon>Pleosporomycetidae</taxon>
        <taxon>Pleosporales</taxon>
        <taxon>Pleosporineae</taxon>
        <taxon>Phaeosphaeriaceae</taxon>
        <taxon>Ophiobolus</taxon>
    </lineage>
</organism>
<dbReference type="GO" id="GO:0005975">
    <property type="term" value="P:carbohydrate metabolic process"/>
    <property type="evidence" value="ECO:0007669"/>
    <property type="project" value="InterPro"/>
</dbReference>
<gene>
    <name evidence="2" type="ORF">CC86DRAFT_358046</name>
</gene>
<evidence type="ECO:0000259" key="1">
    <source>
        <dbReference type="Pfam" id="PF17389"/>
    </source>
</evidence>
<protein>
    <submittedName>
        <fullName evidence="2">Six-hairpin glycosidase</fullName>
    </submittedName>
</protein>
<accession>A0A6A6ZMP9</accession>
<dbReference type="Gene3D" id="1.50.10.10">
    <property type="match status" value="1"/>
</dbReference>
<evidence type="ECO:0000313" key="3">
    <source>
        <dbReference type="Proteomes" id="UP000799424"/>
    </source>
</evidence>
<dbReference type="Gene3D" id="2.60.420.10">
    <property type="entry name" value="Maltose phosphorylase, domain 3"/>
    <property type="match status" value="1"/>
</dbReference>
<dbReference type="OrthoDB" id="6503935at2759"/>
<feature type="domain" description="Alpha-L-rhamnosidase six-hairpin glycosidase" evidence="1">
    <location>
        <begin position="394"/>
        <end position="727"/>
    </location>
</feature>
<dbReference type="PANTHER" id="PTHR34987">
    <property type="entry name" value="C, PUTATIVE (AFU_ORTHOLOGUE AFUA_3G02880)-RELATED"/>
    <property type="match status" value="1"/>
</dbReference>